<keyword evidence="1" id="KW-1133">Transmembrane helix</keyword>
<gene>
    <name evidence="2" type="ORF">LPAF129_17700</name>
</gene>
<keyword evidence="1" id="KW-0812">Transmembrane</keyword>
<accession>A0ABQ5JJ55</accession>
<dbReference type="EMBL" id="BQXH01000018">
    <property type="protein sequence ID" value="GKS82084.1"/>
    <property type="molecule type" value="Genomic_DNA"/>
</dbReference>
<organism evidence="2 3">
    <name type="scientific">Ligilactobacillus pabuli</name>
    <dbReference type="NCBI Taxonomy" id="2886039"/>
    <lineage>
        <taxon>Bacteria</taxon>
        <taxon>Bacillati</taxon>
        <taxon>Bacillota</taxon>
        <taxon>Bacilli</taxon>
        <taxon>Lactobacillales</taxon>
        <taxon>Lactobacillaceae</taxon>
        <taxon>Ligilactobacillus</taxon>
    </lineage>
</organism>
<evidence type="ECO:0000313" key="3">
    <source>
        <dbReference type="Proteomes" id="UP001055149"/>
    </source>
</evidence>
<proteinExistence type="predicted"/>
<dbReference type="Proteomes" id="UP001055149">
    <property type="component" value="Unassembled WGS sequence"/>
</dbReference>
<evidence type="ECO:0000313" key="2">
    <source>
        <dbReference type="EMBL" id="GKS82084.1"/>
    </source>
</evidence>
<feature type="transmembrane region" description="Helical" evidence="1">
    <location>
        <begin position="36"/>
        <end position="58"/>
    </location>
</feature>
<comment type="caution">
    <text evidence="2">The sequence shown here is derived from an EMBL/GenBank/DDBJ whole genome shotgun (WGS) entry which is preliminary data.</text>
</comment>
<keyword evidence="3" id="KW-1185">Reference proteome</keyword>
<keyword evidence="1" id="KW-0472">Membrane</keyword>
<dbReference type="RefSeq" id="WP_244056324.1">
    <property type="nucleotide sequence ID" value="NZ_BQXH01000018.1"/>
</dbReference>
<reference evidence="2" key="1">
    <citation type="journal article" date="2022" name="Int. J. Syst. Evol. Microbiol.">
        <title>A novel species of lactic acid bacteria, Ligilactobacillus pabuli sp. nov., isolated from alfalfa silage.</title>
        <authorList>
            <person name="Tohno M."/>
            <person name="Tanizawa Y."/>
            <person name="Sawada H."/>
            <person name="Sakamoto M."/>
            <person name="Ohkuma M."/>
            <person name="Kobayashi H."/>
        </authorList>
    </citation>
    <scope>NUCLEOTIDE SEQUENCE</scope>
    <source>
        <strain evidence="2">AF129</strain>
    </source>
</reference>
<protein>
    <submittedName>
        <fullName evidence="2">Uncharacterized protein</fullName>
    </submittedName>
</protein>
<sequence>MTKKSIRAKFAVTIGIVIAILQYGYTIWIAPLFSSAQFSSVINIVVILGTIWLIYLLFKRTYPDF</sequence>
<evidence type="ECO:0000256" key="1">
    <source>
        <dbReference type="SAM" id="Phobius"/>
    </source>
</evidence>
<feature type="transmembrane region" description="Helical" evidence="1">
    <location>
        <begin position="12"/>
        <end position="30"/>
    </location>
</feature>
<name>A0ABQ5JJ55_9LACO</name>